<evidence type="ECO:0000313" key="4">
    <source>
        <dbReference type="Proteomes" id="UP000247465"/>
    </source>
</evidence>
<dbReference type="Pfam" id="PF01476">
    <property type="entry name" value="LysM"/>
    <property type="match status" value="1"/>
</dbReference>
<feature type="coiled-coil region" evidence="1">
    <location>
        <begin position="133"/>
        <end position="160"/>
    </location>
</feature>
<dbReference type="Proteomes" id="UP000247465">
    <property type="component" value="Chromosome"/>
</dbReference>
<dbReference type="Gene3D" id="1.25.40.10">
    <property type="entry name" value="Tetratricopeptide repeat domain"/>
    <property type="match status" value="1"/>
</dbReference>
<feature type="domain" description="LysM" evidence="2">
    <location>
        <begin position="205"/>
        <end position="254"/>
    </location>
</feature>
<dbReference type="AlphaFoldDB" id="A0A2Z4AEQ7"/>
<protein>
    <recommendedName>
        <fullName evidence="2">LysM domain-containing protein</fullName>
    </recommendedName>
</protein>
<dbReference type="CDD" id="cd00118">
    <property type="entry name" value="LysM"/>
    <property type="match status" value="1"/>
</dbReference>
<dbReference type="InterPro" id="IPR036779">
    <property type="entry name" value="LysM_dom_sf"/>
</dbReference>
<proteinExistence type="predicted"/>
<accession>A0A2Z4AEQ7</accession>
<dbReference type="InterPro" id="IPR018392">
    <property type="entry name" value="LysM"/>
</dbReference>
<organism evidence="3 4">
    <name type="scientific">Candidatus Moanibacter tarae</name>
    <dbReference type="NCBI Taxonomy" id="2200854"/>
    <lineage>
        <taxon>Bacteria</taxon>
        <taxon>Pseudomonadati</taxon>
        <taxon>Verrucomicrobiota</taxon>
        <taxon>Opitutia</taxon>
        <taxon>Puniceicoccales</taxon>
        <taxon>Puniceicoccales incertae sedis</taxon>
        <taxon>Candidatus Moanibacter</taxon>
    </lineage>
</organism>
<dbReference type="EMBL" id="CP029803">
    <property type="protein sequence ID" value="AWT59955.1"/>
    <property type="molecule type" value="Genomic_DNA"/>
</dbReference>
<dbReference type="SMART" id="SM00257">
    <property type="entry name" value="LysM"/>
    <property type="match status" value="1"/>
</dbReference>
<dbReference type="InterPro" id="IPR011990">
    <property type="entry name" value="TPR-like_helical_dom_sf"/>
</dbReference>
<dbReference type="PROSITE" id="PS51782">
    <property type="entry name" value="LYSM"/>
    <property type="match status" value="1"/>
</dbReference>
<sequence>MIRNIILGLLTAFLFIAVIGCPENLNSAPPEIRDGDYERGLQLLKEGRNHEALNAFLIVIERRRDAPQSQLQAGNLYLQHLKDPISAIYHFRKYLETDPQSARAERVRQLIETSMKEFARIFPAKPFEDPLERLDLLELVEQVQKENLELKRQLLAAKTKLGKQPESVIGRDVKSPPVSEEIELEVDERREDERFDSQAPVSRPTAYVVEPGDNLSLISEKLYGSAARWMDIYQANKGLLESPHDLKVGEELRIP</sequence>
<keyword evidence="1" id="KW-0175">Coiled coil</keyword>
<evidence type="ECO:0000259" key="2">
    <source>
        <dbReference type="PROSITE" id="PS51782"/>
    </source>
</evidence>
<dbReference type="KEGG" id="mtar:DF168_01153"/>
<name>A0A2Z4AEQ7_9BACT</name>
<reference evidence="3 4" key="1">
    <citation type="submission" date="2018-06" db="EMBL/GenBank/DDBJ databases">
        <title>Draft Genome Sequence of a Novel Marine Bacterium Related to the Verrucomicrobia.</title>
        <authorList>
            <person name="Vosseberg J."/>
            <person name="Martijn J."/>
            <person name="Ettema T.J.G."/>
        </authorList>
    </citation>
    <scope>NUCLEOTIDE SEQUENCE [LARGE SCALE GENOMIC DNA]</scope>
    <source>
        <strain evidence="3">TARA_B100001123</strain>
    </source>
</reference>
<dbReference type="SUPFAM" id="SSF48452">
    <property type="entry name" value="TPR-like"/>
    <property type="match status" value="1"/>
</dbReference>
<dbReference type="Gene3D" id="3.10.350.10">
    <property type="entry name" value="LysM domain"/>
    <property type="match status" value="1"/>
</dbReference>
<evidence type="ECO:0000313" key="3">
    <source>
        <dbReference type="EMBL" id="AWT59955.1"/>
    </source>
</evidence>
<dbReference type="PROSITE" id="PS51257">
    <property type="entry name" value="PROKAR_LIPOPROTEIN"/>
    <property type="match status" value="1"/>
</dbReference>
<evidence type="ECO:0000256" key="1">
    <source>
        <dbReference type="SAM" id="Coils"/>
    </source>
</evidence>
<gene>
    <name evidence="3" type="primary">ygaU</name>
    <name evidence="3" type="ORF">DF168_01153</name>
</gene>